<dbReference type="Gene3D" id="3.40.50.450">
    <property type="match status" value="1"/>
</dbReference>
<dbReference type="EMBL" id="JAIHOM010000116">
    <property type="protein sequence ID" value="MCW6038203.1"/>
    <property type="molecule type" value="Genomic_DNA"/>
</dbReference>
<dbReference type="Pfam" id="PF18306">
    <property type="entry name" value="LDcluster4"/>
    <property type="match status" value="1"/>
</dbReference>
<protein>
    <submittedName>
        <fullName evidence="1">Uncharacterized protein</fullName>
    </submittedName>
</protein>
<keyword evidence="2" id="KW-1185">Reference proteome</keyword>
<evidence type="ECO:0000313" key="2">
    <source>
        <dbReference type="Proteomes" id="UP001526426"/>
    </source>
</evidence>
<dbReference type="Proteomes" id="UP001526426">
    <property type="component" value="Unassembled WGS sequence"/>
</dbReference>
<comment type="caution">
    <text evidence="1">The sequence shown here is derived from an EMBL/GenBank/DDBJ whole genome shotgun (WGS) entry which is preliminary data.</text>
</comment>
<evidence type="ECO:0000313" key="1">
    <source>
        <dbReference type="EMBL" id="MCW6038203.1"/>
    </source>
</evidence>
<proteinExistence type="predicted"/>
<name>A0ABT3L9L8_9CYAN</name>
<organism evidence="1 2">
    <name type="scientific">Spirulina subsalsa FACHB-351</name>
    <dbReference type="NCBI Taxonomy" id="234711"/>
    <lineage>
        <taxon>Bacteria</taxon>
        <taxon>Bacillati</taxon>
        <taxon>Cyanobacteriota</taxon>
        <taxon>Cyanophyceae</taxon>
        <taxon>Spirulinales</taxon>
        <taxon>Spirulinaceae</taxon>
        <taxon>Spirulina</taxon>
    </lineage>
</organism>
<accession>A0ABT3L9L8</accession>
<sequence>MPKIMIGVMGPGEKARPQDVALAYQLGAAIAQSGWILLTGGRNVGVMEAANQGAKSAKGFTIGILPWDTLFPLERNFERLCLIV</sequence>
<gene>
    <name evidence="1" type="ORF">K4A83_18275</name>
</gene>
<reference evidence="1 2" key="1">
    <citation type="submission" date="2021-08" db="EMBL/GenBank/DDBJ databases">
        <title>Draft genome sequence of Spirulina subsalsa with high tolerance to salinity and hype-accumulation of phycocyanin.</title>
        <authorList>
            <person name="Pei H."/>
            <person name="Jiang L."/>
        </authorList>
    </citation>
    <scope>NUCLEOTIDE SEQUENCE [LARGE SCALE GENOMIC DNA]</scope>
    <source>
        <strain evidence="1 2">FACHB-351</strain>
    </source>
</reference>
<dbReference type="InterPro" id="IPR041164">
    <property type="entry name" value="LDcluster4"/>
</dbReference>
<dbReference type="SUPFAM" id="SSF102405">
    <property type="entry name" value="MCP/YpsA-like"/>
    <property type="match status" value="1"/>
</dbReference>